<keyword evidence="3" id="KW-1185">Reference proteome</keyword>
<evidence type="ECO:0000313" key="2">
    <source>
        <dbReference type="EMBL" id="GLU48234.1"/>
    </source>
</evidence>
<evidence type="ECO:0000256" key="1">
    <source>
        <dbReference type="SAM" id="MobiDB-lite"/>
    </source>
</evidence>
<gene>
    <name evidence="2" type="ORF">Nans01_25850</name>
</gene>
<dbReference type="AlphaFoldDB" id="A0A9W6P711"/>
<dbReference type="Proteomes" id="UP001165092">
    <property type="component" value="Unassembled WGS sequence"/>
</dbReference>
<proteinExistence type="predicted"/>
<reference evidence="2" key="1">
    <citation type="submission" date="2023-02" db="EMBL/GenBank/DDBJ databases">
        <title>Nocardiopsis ansamitocini NBRC 112285.</title>
        <authorList>
            <person name="Ichikawa N."/>
            <person name="Sato H."/>
            <person name="Tonouchi N."/>
        </authorList>
    </citation>
    <scope>NUCLEOTIDE SEQUENCE</scope>
    <source>
        <strain evidence="2">NBRC 112285</strain>
    </source>
</reference>
<sequence>MAAQGEEGFDEGSAVPDPVHGALTDARLSADQSDGEAALDLGVQAVEFGAEAALEQ</sequence>
<feature type="region of interest" description="Disordered" evidence="1">
    <location>
        <begin position="1"/>
        <end position="34"/>
    </location>
</feature>
<name>A0A9W6P711_9ACTN</name>
<comment type="caution">
    <text evidence="2">The sequence shown here is derived from an EMBL/GenBank/DDBJ whole genome shotgun (WGS) entry which is preliminary data.</text>
</comment>
<protein>
    <submittedName>
        <fullName evidence="2">Uncharacterized protein</fullName>
    </submittedName>
</protein>
<accession>A0A9W6P711</accession>
<evidence type="ECO:0000313" key="3">
    <source>
        <dbReference type="Proteomes" id="UP001165092"/>
    </source>
</evidence>
<organism evidence="2 3">
    <name type="scientific">Nocardiopsis ansamitocini</name>
    <dbReference type="NCBI Taxonomy" id="1670832"/>
    <lineage>
        <taxon>Bacteria</taxon>
        <taxon>Bacillati</taxon>
        <taxon>Actinomycetota</taxon>
        <taxon>Actinomycetes</taxon>
        <taxon>Streptosporangiales</taxon>
        <taxon>Nocardiopsidaceae</taxon>
        <taxon>Nocardiopsis</taxon>
    </lineage>
</organism>
<dbReference type="EMBL" id="BSQG01000004">
    <property type="protein sequence ID" value="GLU48234.1"/>
    <property type="molecule type" value="Genomic_DNA"/>
</dbReference>